<proteinExistence type="predicted"/>
<feature type="compositionally biased region" description="Basic and acidic residues" evidence="1">
    <location>
        <begin position="184"/>
        <end position="202"/>
    </location>
</feature>
<dbReference type="AlphaFoldDB" id="A0A271LX57"/>
<feature type="region of interest" description="Disordered" evidence="1">
    <location>
        <begin position="137"/>
        <end position="202"/>
    </location>
</feature>
<comment type="caution">
    <text evidence="2">The sequence shown here is derived from an EMBL/GenBank/DDBJ whole genome shotgun (WGS) entry which is preliminary data.</text>
</comment>
<feature type="compositionally biased region" description="Basic residues" evidence="1">
    <location>
        <begin position="159"/>
        <end position="174"/>
    </location>
</feature>
<organism evidence="2 3">
    <name type="scientific">Mesorhizobium temperatum</name>
    <dbReference type="NCBI Taxonomy" id="241416"/>
    <lineage>
        <taxon>Bacteria</taxon>
        <taxon>Pseudomonadati</taxon>
        <taxon>Pseudomonadota</taxon>
        <taxon>Alphaproteobacteria</taxon>
        <taxon>Hyphomicrobiales</taxon>
        <taxon>Phyllobacteriaceae</taxon>
        <taxon>Mesorhizobium</taxon>
    </lineage>
</organism>
<evidence type="ECO:0000313" key="2">
    <source>
        <dbReference type="EMBL" id="PAQ12096.1"/>
    </source>
</evidence>
<evidence type="ECO:0000256" key="1">
    <source>
        <dbReference type="SAM" id="MobiDB-lite"/>
    </source>
</evidence>
<dbReference type="EMBL" id="NPKJ01000007">
    <property type="protein sequence ID" value="PAQ12096.1"/>
    <property type="molecule type" value="Genomic_DNA"/>
</dbReference>
<accession>A0A271LX57</accession>
<dbReference type="Proteomes" id="UP000216442">
    <property type="component" value="Unassembled WGS sequence"/>
</dbReference>
<gene>
    <name evidence="2" type="ORF">CIT26_01625</name>
</gene>
<reference evidence="2 3" key="1">
    <citation type="submission" date="2017-08" db="EMBL/GenBank/DDBJ databases">
        <title>Mesorhizobium wenxinae sp. nov., a novel rhizobial species isolated from root nodules of chickpea (Cicer arietinum L.).</title>
        <authorList>
            <person name="Zhang J."/>
        </authorList>
    </citation>
    <scope>NUCLEOTIDE SEQUENCE [LARGE SCALE GENOMIC DNA]</scope>
    <source>
        <strain evidence="2 3">SDW018</strain>
    </source>
</reference>
<name>A0A271LX57_9HYPH</name>
<evidence type="ECO:0000313" key="3">
    <source>
        <dbReference type="Proteomes" id="UP000216442"/>
    </source>
</evidence>
<keyword evidence="3" id="KW-1185">Reference proteome</keyword>
<feature type="compositionally biased region" description="Basic residues" evidence="1">
    <location>
        <begin position="142"/>
        <end position="151"/>
    </location>
</feature>
<protein>
    <submittedName>
        <fullName evidence="2">Uncharacterized protein</fullName>
    </submittedName>
</protein>
<sequence>MRLELAEAASFLGIYDGGRYHRSGYAIDWQMIEITSVERKGFQLFLAGQLIEMADGPVVHFSITCPDEIITVGDVVSGSYSAISVFHPAKCEPRSYKATWFENERFLRVIPTGEHALRPLREPHTLIEAGSERVTPASVLIRRSRTHRARSVTKAPPPPKKKSKAKSHPNRKAIRTIPPAKQNAEPKPKSAGQMKRDEMISKVVVEYRRDRRSRLPKDKK</sequence>